<evidence type="ECO:0000313" key="2">
    <source>
        <dbReference type="EMBL" id="VAW28396.1"/>
    </source>
</evidence>
<feature type="transmembrane region" description="Helical" evidence="1">
    <location>
        <begin position="6"/>
        <end position="26"/>
    </location>
</feature>
<dbReference type="AlphaFoldDB" id="A0A3B0V8T1"/>
<sequence>MGIPVFHVVSLGALLLSVGFILFSAVSGTGKTNISLAIELTVLVVYLIYTYLIVEQWHGTVVLAWTAEWVYGSLLSLFSFIYLKSNRWKKALV</sequence>
<name>A0A3B0V8T1_9ZZZZ</name>
<keyword evidence="1" id="KW-1133">Transmembrane helix</keyword>
<feature type="transmembrane region" description="Helical" evidence="1">
    <location>
        <begin position="33"/>
        <end position="54"/>
    </location>
</feature>
<protein>
    <submittedName>
        <fullName evidence="2">Uncharacterized protein</fullName>
    </submittedName>
</protein>
<dbReference type="EMBL" id="UOET01000233">
    <property type="protein sequence ID" value="VAW28396.1"/>
    <property type="molecule type" value="Genomic_DNA"/>
</dbReference>
<gene>
    <name evidence="2" type="ORF">MNBD_BACTEROID07-308</name>
</gene>
<feature type="transmembrane region" description="Helical" evidence="1">
    <location>
        <begin position="60"/>
        <end position="83"/>
    </location>
</feature>
<keyword evidence="1" id="KW-0812">Transmembrane</keyword>
<evidence type="ECO:0000256" key="1">
    <source>
        <dbReference type="SAM" id="Phobius"/>
    </source>
</evidence>
<keyword evidence="1" id="KW-0472">Membrane</keyword>
<accession>A0A3B0V8T1</accession>
<proteinExistence type="predicted"/>
<organism evidence="2">
    <name type="scientific">hydrothermal vent metagenome</name>
    <dbReference type="NCBI Taxonomy" id="652676"/>
    <lineage>
        <taxon>unclassified sequences</taxon>
        <taxon>metagenomes</taxon>
        <taxon>ecological metagenomes</taxon>
    </lineage>
</organism>
<reference evidence="2" key="1">
    <citation type="submission" date="2018-06" db="EMBL/GenBank/DDBJ databases">
        <authorList>
            <person name="Zhirakovskaya E."/>
        </authorList>
    </citation>
    <scope>NUCLEOTIDE SEQUENCE</scope>
</reference>